<dbReference type="Pfam" id="PF01725">
    <property type="entry name" value="Ham1p_like"/>
    <property type="match status" value="1"/>
</dbReference>
<dbReference type="GO" id="GO:0009117">
    <property type="term" value="P:nucleotide metabolic process"/>
    <property type="evidence" value="ECO:0007669"/>
    <property type="project" value="UniProtKB-KW"/>
</dbReference>
<feature type="binding site" evidence="10">
    <location>
        <position position="181"/>
    </location>
    <ligand>
        <name>substrate</name>
    </ligand>
</feature>
<evidence type="ECO:0000313" key="12">
    <source>
        <dbReference type="EMBL" id="RNI21309.1"/>
    </source>
</evidence>
<dbReference type="InterPro" id="IPR029001">
    <property type="entry name" value="ITPase-like_fam"/>
</dbReference>
<feature type="binding site" evidence="10">
    <location>
        <position position="76"/>
    </location>
    <ligand>
        <name>Mg(2+)</name>
        <dbReference type="ChEBI" id="CHEBI:18420"/>
    </ligand>
</feature>
<dbReference type="GO" id="GO:0036220">
    <property type="term" value="F:ITP diphosphatase activity"/>
    <property type="evidence" value="ECO:0007669"/>
    <property type="project" value="UniProtKB-UniRule"/>
</dbReference>
<evidence type="ECO:0000256" key="2">
    <source>
        <dbReference type="ARBA" id="ARBA00011738"/>
    </source>
</evidence>
<comment type="subunit">
    <text evidence="2 10">Homodimer.</text>
</comment>
<dbReference type="GO" id="GO:0005829">
    <property type="term" value="C:cytosol"/>
    <property type="evidence" value="ECO:0007669"/>
    <property type="project" value="TreeGrafter"/>
</dbReference>
<comment type="catalytic activity">
    <reaction evidence="9 10">
        <text>XTP + H2O = XMP + diphosphate + H(+)</text>
        <dbReference type="Rhea" id="RHEA:28610"/>
        <dbReference type="ChEBI" id="CHEBI:15377"/>
        <dbReference type="ChEBI" id="CHEBI:15378"/>
        <dbReference type="ChEBI" id="CHEBI:33019"/>
        <dbReference type="ChEBI" id="CHEBI:57464"/>
        <dbReference type="ChEBI" id="CHEBI:61314"/>
        <dbReference type="EC" id="3.6.1.66"/>
    </reaction>
</comment>
<evidence type="ECO:0000256" key="5">
    <source>
        <dbReference type="ARBA" id="ARBA00022801"/>
    </source>
</evidence>
<feature type="binding site" evidence="10">
    <location>
        <begin position="186"/>
        <end position="187"/>
    </location>
    <ligand>
        <name>substrate</name>
    </ligand>
</feature>
<dbReference type="FunFam" id="3.90.950.10:FF:000001">
    <property type="entry name" value="dITP/XTP pyrophosphatase"/>
    <property type="match status" value="1"/>
</dbReference>
<evidence type="ECO:0000256" key="7">
    <source>
        <dbReference type="ARBA" id="ARBA00023080"/>
    </source>
</evidence>
<comment type="caution">
    <text evidence="12">The sequence shown here is derived from an EMBL/GenBank/DDBJ whole genome shotgun (WGS) entry which is preliminary data.</text>
</comment>
<evidence type="ECO:0000256" key="3">
    <source>
        <dbReference type="ARBA" id="ARBA00022723"/>
    </source>
</evidence>
<dbReference type="EMBL" id="RJJQ01000011">
    <property type="protein sequence ID" value="RNI21309.1"/>
    <property type="molecule type" value="Genomic_DNA"/>
</dbReference>
<dbReference type="OrthoDB" id="9807456at2"/>
<comment type="function">
    <text evidence="10">Pyrophosphatase that catalyzes the hydrolysis of nucleoside triphosphates to their monophosphate derivatives, with a high preference for the non-canonical purine nucleotides XTP (xanthosine triphosphate), dITP (deoxyinosine triphosphate) and ITP. Seems to function as a house-cleaning enzyme that removes non-canonical purine nucleotides from the nucleotide pool, thus preventing their incorporation into DNA/RNA and avoiding chromosomal lesions.</text>
</comment>
<dbReference type="AlphaFoldDB" id="A0A3M9M6V8"/>
<dbReference type="PANTHER" id="PTHR11067:SF9">
    <property type="entry name" value="INOSINE TRIPHOSPHATE PYROPHOSPHATASE"/>
    <property type="match status" value="1"/>
</dbReference>
<protein>
    <recommendedName>
        <fullName evidence="10">dITP/XTP pyrophosphatase</fullName>
        <ecNumber evidence="10">3.6.1.66</ecNumber>
    </recommendedName>
    <alternativeName>
        <fullName evidence="10">Non-canonical purine NTP pyrophosphatase</fullName>
    </alternativeName>
    <alternativeName>
        <fullName evidence="10">Non-standard purine NTP pyrophosphatase</fullName>
    </alternativeName>
    <alternativeName>
        <fullName evidence="10">Nucleoside-triphosphate diphosphatase</fullName>
    </alternativeName>
    <alternativeName>
        <fullName evidence="10">Nucleoside-triphosphate pyrophosphatase</fullName>
        <shortName evidence="10">NTPase</shortName>
    </alternativeName>
</protein>
<reference evidence="12 13" key="1">
    <citation type="submission" date="2018-11" db="EMBL/GenBank/DDBJ databases">
        <title>Draft genome of Simplicispira Flexivirga sp. BO-16.</title>
        <authorList>
            <person name="Im W.T."/>
        </authorList>
    </citation>
    <scope>NUCLEOTIDE SEQUENCE [LARGE SCALE GENOMIC DNA]</scope>
    <source>
        <strain evidence="12 13">BO-16</strain>
    </source>
</reference>
<dbReference type="SUPFAM" id="SSF52972">
    <property type="entry name" value="ITPase-like"/>
    <property type="match status" value="1"/>
</dbReference>
<dbReference type="GO" id="GO:0000166">
    <property type="term" value="F:nucleotide binding"/>
    <property type="evidence" value="ECO:0007669"/>
    <property type="project" value="UniProtKB-KW"/>
</dbReference>
<keyword evidence="13" id="KW-1185">Reference proteome</keyword>
<comment type="similarity">
    <text evidence="1 10 11">Belongs to the HAM1 NTPase family.</text>
</comment>
<evidence type="ECO:0000256" key="6">
    <source>
        <dbReference type="ARBA" id="ARBA00022842"/>
    </source>
</evidence>
<dbReference type="GO" id="GO:0035870">
    <property type="term" value="F:dITP diphosphatase activity"/>
    <property type="evidence" value="ECO:0007669"/>
    <property type="project" value="UniProtKB-UniRule"/>
</dbReference>
<evidence type="ECO:0000256" key="8">
    <source>
        <dbReference type="ARBA" id="ARBA00051875"/>
    </source>
</evidence>
<dbReference type="InterPro" id="IPR020922">
    <property type="entry name" value="dITP/XTP_pyrophosphatase"/>
</dbReference>
<feature type="binding site" evidence="10">
    <location>
        <begin position="10"/>
        <end position="15"/>
    </location>
    <ligand>
        <name>substrate</name>
    </ligand>
</feature>
<comment type="caution">
    <text evidence="10">Lacks conserved residue(s) required for the propagation of feature annotation.</text>
</comment>
<comment type="catalytic activity">
    <reaction evidence="8 10">
        <text>dITP + H2O = dIMP + diphosphate + H(+)</text>
        <dbReference type="Rhea" id="RHEA:28342"/>
        <dbReference type="ChEBI" id="CHEBI:15377"/>
        <dbReference type="ChEBI" id="CHEBI:15378"/>
        <dbReference type="ChEBI" id="CHEBI:33019"/>
        <dbReference type="ChEBI" id="CHEBI:61194"/>
        <dbReference type="ChEBI" id="CHEBI:61382"/>
        <dbReference type="EC" id="3.6.1.66"/>
    </reaction>
</comment>
<evidence type="ECO:0000256" key="4">
    <source>
        <dbReference type="ARBA" id="ARBA00022741"/>
    </source>
</evidence>
<feature type="active site" description="Proton acceptor" evidence="10">
    <location>
        <position position="76"/>
    </location>
</feature>
<dbReference type="HAMAP" id="MF_01405">
    <property type="entry name" value="Non_canon_purine_NTPase"/>
    <property type="match status" value="1"/>
</dbReference>
<dbReference type="GO" id="GO:0009146">
    <property type="term" value="P:purine nucleoside triphosphate catabolic process"/>
    <property type="evidence" value="ECO:0007669"/>
    <property type="project" value="UniProtKB-UniRule"/>
</dbReference>
<dbReference type="Gene3D" id="3.90.950.10">
    <property type="match status" value="1"/>
</dbReference>
<organism evidence="12 13">
    <name type="scientific">Flexivirga caeni</name>
    <dbReference type="NCBI Taxonomy" id="2294115"/>
    <lineage>
        <taxon>Bacteria</taxon>
        <taxon>Bacillati</taxon>
        <taxon>Actinomycetota</taxon>
        <taxon>Actinomycetes</taxon>
        <taxon>Micrococcales</taxon>
        <taxon>Dermacoccaceae</taxon>
        <taxon>Flexivirga</taxon>
    </lineage>
</organism>
<comment type="catalytic activity">
    <reaction evidence="10">
        <text>ITP + H2O = IMP + diphosphate + H(+)</text>
        <dbReference type="Rhea" id="RHEA:29399"/>
        <dbReference type="ChEBI" id="CHEBI:15377"/>
        <dbReference type="ChEBI" id="CHEBI:15378"/>
        <dbReference type="ChEBI" id="CHEBI:33019"/>
        <dbReference type="ChEBI" id="CHEBI:58053"/>
        <dbReference type="ChEBI" id="CHEBI:61402"/>
        <dbReference type="EC" id="3.6.1.66"/>
    </reaction>
</comment>
<dbReference type="GO" id="GO:0017111">
    <property type="term" value="F:ribonucleoside triphosphate phosphatase activity"/>
    <property type="evidence" value="ECO:0007669"/>
    <property type="project" value="InterPro"/>
</dbReference>
<dbReference type="PANTHER" id="PTHR11067">
    <property type="entry name" value="INOSINE TRIPHOSPHATE PYROPHOSPHATASE/HAM1 PROTEIN"/>
    <property type="match status" value="1"/>
</dbReference>
<feature type="binding site" evidence="10">
    <location>
        <position position="77"/>
    </location>
    <ligand>
        <name>substrate</name>
    </ligand>
</feature>
<evidence type="ECO:0000256" key="11">
    <source>
        <dbReference type="RuleBase" id="RU003781"/>
    </source>
</evidence>
<keyword evidence="5 10" id="KW-0378">Hydrolase</keyword>
<proteinExistence type="inferred from homology"/>
<feature type="binding site" evidence="10">
    <location>
        <begin position="159"/>
        <end position="162"/>
    </location>
    <ligand>
        <name>substrate</name>
    </ligand>
</feature>
<gene>
    <name evidence="12" type="primary">rdgB</name>
    <name evidence="12" type="ORF">EFY87_11485</name>
</gene>
<comment type="cofactor">
    <cofactor evidence="10">
        <name>Mg(2+)</name>
        <dbReference type="ChEBI" id="CHEBI:18420"/>
    </cofactor>
    <text evidence="10">Binds 1 Mg(2+) ion per subunit.</text>
</comment>
<dbReference type="CDD" id="cd00515">
    <property type="entry name" value="HAM1"/>
    <property type="match status" value="1"/>
</dbReference>
<evidence type="ECO:0000256" key="1">
    <source>
        <dbReference type="ARBA" id="ARBA00008023"/>
    </source>
</evidence>
<dbReference type="RefSeq" id="WP_123271625.1">
    <property type="nucleotide sequence ID" value="NZ_RJJQ01000011.1"/>
</dbReference>
<accession>A0A3M9M6V8</accession>
<dbReference type="InterPro" id="IPR002637">
    <property type="entry name" value="RdgB/HAM1"/>
</dbReference>
<dbReference type="GO" id="GO:0046872">
    <property type="term" value="F:metal ion binding"/>
    <property type="evidence" value="ECO:0007669"/>
    <property type="project" value="UniProtKB-KW"/>
</dbReference>
<evidence type="ECO:0000313" key="13">
    <source>
        <dbReference type="Proteomes" id="UP000271678"/>
    </source>
</evidence>
<evidence type="ECO:0000256" key="10">
    <source>
        <dbReference type="HAMAP-Rule" id="MF_01405"/>
    </source>
</evidence>
<dbReference type="Proteomes" id="UP000271678">
    <property type="component" value="Unassembled WGS sequence"/>
</dbReference>
<keyword evidence="3 10" id="KW-0479">Metal-binding</keyword>
<evidence type="ECO:0000256" key="9">
    <source>
        <dbReference type="ARBA" id="ARBA00052017"/>
    </source>
</evidence>
<dbReference type="NCBIfam" id="TIGR00042">
    <property type="entry name" value="RdgB/HAM1 family non-canonical purine NTP pyrophosphatase"/>
    <property type="match status" value="1"/>
</dbReference>
<sequence length="204" mass="21397">MTSRTVVLATRNAGKLREMQEIVAGVPELSAVEVVSAASFPDVEDVAETGVTFLENSALKAQAVAKATGLPAIADDSGLAVDILGGCPGVFSARWAGTHGADQANIDLLLAQTGDVPAARLTAHFVCCVVLALPDGTQRHRSGELHGRLSRNQRGEHGFGYDPIFELPDGRSLAELSAEEKNLISHRGKALQALRPDLLELLGG</sequence>
<name>A0A3M9M6V8_9MICO</name>
<keyword evidence="7 10" id="KW-0546">Nucleotide metabolism</keyword>
<dbReference type="EC" id="3.6.1.66" evidence="10"/>
<keyword evidence="4 10" id="KW-0547">Nucleotide-binding</keyword>
<dbReference type="GO" id="GO:0036222">
    <property type="term" value="F:XTP diphosphatase activity"/>
    <property type="evidence" value="ECO:0007669"/>
    <property type="project" value="UniProtKB-UniRule"/>
</dbReference>
<keyword evidence="6 10" id="KW-0460">Magnesium</keyword>